<feature type="compositionally biased region" description="Low complexity" evidence="1">
    <location>
        <begin position="1"/>
        <end position="17"/>
    </location>
</feature>
<dbReference type="EMBL" id="JBEYBF010000018">
    <property type="protein sequence ID" value="MEU1954864.1"/>
    <property type="molecule type" value="Genomic_DNA"/>
</dbReference>
<keyword evidence="3" id="KW-1185">Reference proteome</keyword>
<proteinExistence type="predicted"/>
<evidence type="ECO:0000256" key="1">
    <source>
        <dbReference type="SAM" id="MobiDB-lite"/>
    </source>
</evidence>
<name>A0ABV2WVF1_9NOCA</name>
<sequence length="76" mass="8499">MGTPWRAAPRAEATPAAGSTDWPHGEGFADPTTFTADIPQFPEFSYEGTRHSARPQSHRFHPAPRFRRPDHSPTFP</sequence>
<evidence type="ECO:0000313" key="3">
    <source>
        <dbReference type="Proteomes" id="UP001550628"/>
    </source>
</evidence>
<evidence type="ECO:0000313" key="2">
    <source>
        <dbReference type="EMBL" id="MEU1954864.1"/>
    </source>
</evidence>
<feature type="region of interest" description="Disordered" evidence="1">
    <location>
        <begin position="1"/>
        <end position="76"/>
    </location>
</feature>
<reference evidence="2 3" key="1">
    <citation type="submission" date="2024-06" db="EMBL/GenBank/DDBJ databases">
        <title>The Natural Products Discovery Center: Release of the First 8490 Sequenced Strains for Exploring Actinobacteria Biosynthetic Diversity.</title>
        <authorList>
            <person name="Kalkreuter E."/>
            <person name="Kautsar S.A."/>
            <person name="Yang D."/>
            <person name="Bader C.D."/>
            <person name="Teijaro C.N."/>
            <person name="Fluegel L."/>
            <person name="Davis C.M."/>
            <person name="Simpson J.R."/>
            <person name="Lauterbach L."/>
            <person name="Steele A.D."/>
            <person name="Gui C."/>
            <person name="Meng S."/>
            <person name="Li G."/>
            <person name="Viehrig K."/>
            <person name="Ye F."/>
            <person name="Su P."/>
            <person name="Kiefer A.F."/>
            <person name="Nichols A."/>
            <person name="Cepeda A.J."/>
            <person name="Yan W."/>
            <person name="Fan B."/>
            <person name="Jiang Y."/>
            <person name="Adhikari A."/>
            <person name="Zheng C.-J."/>
            <person name="Schuster L."/>
            <person name="Cowan T.M."/>
            <person name="Smanski M.J."/>
            <person name="Chevrette M.G."/>
            <person name="De Carvalho L.P.S."/>
            <person name="Shen B."/>
        </authorList>
    </citation>
    <scope>NUCLEOTIDE SEQUENCE [LARGE SCALE GENOMIC DNA]</scope>
    <source>
        <strain evidence="2 3">NPDC019708</strain>
    </source>
</reference>
<organism evidence="2 3">
    <name type="scientific">Nocardia rhamnosiphila</name>
    <dbReference type="NCBI Taxonomy" id="426716"/>
    <lineage>
        <taxon>Bacteria</taxon>
        <taxon>Bacillati</taxon>
        <taxon>Actinomycetota</taxon>
        <taxon>Actinomycetes</taxon>
        <taxon>Mycobacteriales</taxon>
        <taxon>Nocardiaceae</taxon>
        <taxon>Nocardia</taxon>
    </lineage>
</organism>
<feature type="compositionally biased region" description="Basic and acidic residues" evidence="1">
    <location>
        <begin position="67"/>
        <end position="76"/>
    </location>
</feature>
<comment type="caution">
    <text evidence="2">The sequence shown here is derived from an EMBL/GenBank/DDBJ whole genome shotgun (WGS) entry which is preliminary data.</text>
</comment>
<accession>A0ABV2WVF1</accession>
<dbReference type="RefSeq" id="WP_356955940.1">
    <property type="nucleotide sequence ID" value="NZ_JBEYBD010000004.1"/>
</dbReference>
<gene>
    <name evidence="2" type="ORF">ABZ510_23720</name>
</gene>
<protein>
    <submittedName>
        <fullName evidence="2">Uncharacterized protein</fullName>
    </submittedName>
</protein>
<dbReference type="Proteomes" id="UP001550628">
    <property type="component" value="Unassembled WGS sequence"/>
</dbReference>
<feature type="compositionally biased region" description="Basic residues" evidence="1">
    <location>
        <begin position="51"/>
        <end position="66"/>
    </location>
</feature>